<dbReference type="EC" id="3.5.1.28" evidence="2"/>
<dbReference type="Pfam" id="PF01520">
    <property type="entry name" value="Amidase_3"/>
    <property type="match status" value="1"/>
</dbReference>
<dbReference type="SUPFAM" id="SSF53187">
    <property type="entry name" value="Zn-dependent exopeptidases"/>
    <property type="match status" value="1"/>
</dbReference>
<dbReference type="InterPro" id="IPR002508">
    <property type="entry name" value="MurNAc-LAA_cat"/>
</dbReference>
<dbReference type="PANTHER" id="PTHR30404">
    <property type="entry name" value="N-ACETYLMURAMOYL-L-ALANINE AMIDASE"/>
    <property type="match status" value="1"/>
</dbReference>
<dbReference type="Gene3D" id="3.40.50.12090">
    <property type="match status" value="1"/>
</dbReference>
<organism evidence="2 3">
    <name type="scientific">Metaclostridioides mangenotii</name>
    <dbReference type="NCBI Taxonomy" id="1540"/>
    <lineage>
        <taxon>Bacteria</taxon>
        <taxon>Bacillati</taxon>
        <taxon>Bacillota</taxon>
        <taxon>Clostridia</taxon>
        <taxon>Peptostreptococcales</taxon>
        <taxon>Peptostreptococcaceae</taxon>
        <taxon>Metaclostridioides</taxon>
    </lineage>
</organism>
<proteinExistence type="predicted"/>
<reference evidence="2 3" key="1">
    <citation type="submission" date="2021-03" db="EMBL/GenBank/DDBJ databases">
        <title>Genomic Encyclopedia of Type Strains, Phase IV (KMG-IV): sequencing the most valuable type-strain genomes for metagenomic binning, comparative biology and taxonomic classification.</title>
        <authorList>
            <person name="Goeker M."/>
        </authorList>
    </citation>
    <scope>NUCLEOTIDE SEQUENCE [LARGE SCALE GENOMIC DNA]</scope>
    <source>
        <strain evidence="2 3">DSM 1289</strain>
    </source>
</reference>
<dbReference type="SMART" id="SM00646">
    <property type="entry name" value="Ami_3"/>
    <property type="match status" value="1"/>
</dbReference>
<dbReference type="InterPro" id="IPR050695">
    <property type="entry name" value="N-acetylmuramoyl_amidase_3"/>
</dbReference>
<dbReference type="RefSeq" id="WP_234926131.1">
    <property type="nucleotide sequence ID" value="NZ_BAAACS010000002.1"/>
</dbReference>
<dbReference type="EMBL" id="JAGGJX010000002">
    <property type="protein sequence ID" value="MBP1855061.1"/>
    <property type="molecule type" value="Genomic_DNA"/>
</dbReference>
<feature type="domain" description="MurNAc-LAA" evidence="1">
    <location>
        <begin position="61"/>
        <end position="165"/>
    </location>
</feature>
<keyword evidence="3" id="KW-1185">Reference proteome</keyword>
<comment type="caution">
    <text evidence="2">The sequence shown here is derived from an EMBL/GenBank/DDBJ whole genome shotgun (WGS) entry which is preliminary data.</text>
</comment>
<gene>
    <name evidence="2" type="ORF">J2Z43_001454</name>
</gene>
<name>A0ABS4EAU2_9FIRM</name>
<dbReference type="PANTHER" id="PTHR30404:SF8">
    <property type="entry name" value="AUTOLYSIN PH-RELATED"/>
    <property type="match status" value="1"/>
</dbReference>
<dbReference type="GO" id="GO:0008745">
    <property type="term" value="F:N-acetylmuramoyl-L-alanine amidase activity"/>
    <property type="evidence" value="ECO:0007669"/>
    <property type="project" value="UniProtKB-EC"/>
</dbReference>
<sequence>MGIAYLLCTSADGVVNEYQYCKMLADFLAKILRSSGCTVDVIICPEKQFAKSTEERTYELSRINGKKYDLCIELHLNSYNGSAKGTEVLYCSNTGKMYAQRVVNKFGTVFTSRGVKDRPDLYMLNSTDCPAIMIETFFCDSKNDYDIATKLGYGEVAKLIAEGILNKTIQGSNNKMKKNCVLYSNDADRTIAEVFAWNKEDCVVMDVVNFKSYTAENLFVVGGRTEEALKKMNLPDRFTVFNGVDRWDTLNRVLYSR</sequence>
<keyword evidence="2" id="KW-0378">Hydrolase</keyword>
<dbReference type="Gene3D" id="3.40.630.40">
    <property type="entry name" value="Zn-dependent exopeptidases"/>
    <property type="match status" value="1"/>
</dbReference>
<dbReference type="Proteomes" id="UP000767291">
    <property type="component" value="Unassembled WGS sequence"/>
</dbReference>
<accession>A0ABS4EAU2</accession>
<dbReference type="CDD" id="cd02696">
    <property type="entry name" value="MurNAc-LAA"/>
    <property type="match status" value="1"/>
</dbReference>
<evidence type="ECO:0000259" key="1">
    <source>
        <dbReference type="SMART" id="SM00646"/>
    </source>
</evidence>
<evidence type="ECO:0000313" key="3">
    <source>
        <dbReference type="Proteomes" id="UP000767291"/>
    </source>
</evidence>
<protein>
    <submittedName>
        <fullName evidence="2">N-acetylmuramoyl-L-alanine amidase</fullName>
        <ecNumber evidence="2">3.5.1.28</ecNumber>
    </submittedName>
</protein>
<evidence type="ECO:0000313" key="2">
    <source>
        <dbReference type="EMBL" id="MBP1855061.1"/>
    </source>
</evidence>